<accession>A0A2K2DN61</accession>
<gene>
    <name evidence="1" type="ORF">BRADI_1g36972v3</name>
</gene>
<dbReference type="EnsemblPlants" id="PNT75710">
    <property type="protein sequence ID" value="PNT75710"/>
    <property type="gene ID" value="BRADI_1g36972v3"/>
</dbReference>
<protein>
    <submittedName>
        <fullName evidence="1 2">Uncharacterized protein</fullName>
    </submittedName>
</protein>
<dbReference type="AlphaFoldDB" id="A0A2K2DN61"/>
<sequence>MAFELDAICATAIASLITFPQGFDLSVAGVGHRATFWPSPLGLVSPLLAPPGDSALDGITDQVEQVTINEQAGVVRSLFTAPPPSVLGPTPAPSPRSTAPAIVAPRRSARQAGKISTMPVAQRATLRLAKELGVIDQEEQRADIAATDLTQRLKDPLSEVDVDGLAIMTRLDRETLLRAATQASSTRAATPAH</sequence>
<proteinExistence type="predicted"/>
<evidence type="ECO:0000313" key="1">
    <source>
        <dbReference type="EMBL" id="PNT75710.1"/>
    </source>
</evidence>
<name>A0A2K2DN61_BRADI</name>
<reference evidence="1" key="2">
    <citation type="submission" date="2017-06" db="EMBL/GenBank/DDBJ databases">
        <title>WGS assembly of Brachypodium distachyon.</title>
        <authorList>
            <consortium name="The International Brachypodium Initiative"/>
            <person name="Lucas S."/>
            <person name="Harmon-Smith M."/>
            <person name="Lail K."/>
            <person name="Tice H."/>
            <person name="Grimwood J."/>
            <person name="Bruce D."/>
            <person name="Barry K."/>
            <person name="Shu S."/>
            <person name="Lindquist E."/>
            <person name="Wang M."/>
            <person name="Pitluck S."/>
            <person name="Vogel J.P."/>
            <person name="Garvin D.F."/>
            <person name="Mockler T.C."/>
            <person name="Schmutz J."/>
            <person name="Rokhsar D."/>
            <person name="Bevan M.W."/>
        </authorList>
    </citation>
    <scope>NUCLEOTIDE SEQUENCE</scope>
    <source>
        <strain evidence="1">Bd21</strain>
    </source>
</reference>
<dbReference type="Gramene" id="PNT75710">
    <property type="protein sequence ID" value="PNT75710"/>
    <property type="gene ID" value="BRADI_1g36972v3"/>
</dbReference>
<dbReference type="InParanoid" id="A0A2K2DN61"/>
<dbReference type="EMBL" id="CM000880">
    <property type="protein sequence ID" value="PNT75710.1"/>
    <property type="molecule type" value="Genomic_DNA"/>
</dbReference>
<dbReference type="FunCoup" id="A0A2K2DN61">
    <property type="interactions" value="324"/>
</dbReference>
<evidence type="ECO:0000313" key="2">
    <source>
        <dbReference type="EnsemblPlants" id="PNT75710"/>
    </source>
</evidence>
<keyword evidence="3" id="KW-1185">Reference proteome</keyword>
<dbReference type="OrthoDB" id="716470at2759"/>
<reference evidence="2" key="3">
    <citation type="submission" date="2018-08" db="UniProtKB">
        <authorList>
            <consortium name="EnsemblPlants"/>
        </authorList>
    </citation>
    <scope>IDENTIFICATION</scope>
    <source>
        <strain evidence="2">cv. Bd21</strain>
    </source>
</reference>
<organism evidence="1">
    <name type="scientific">Brachypodium distachyon</name>
    <name type="common">Purple false brome</name>
    <name type="synonym">Trachynia distachya</name>
    <dbReference type="NCBI Taxonomy" id="15368"/>
    <lineage>
        <taxon>Eukaryota</taxon>
        <taxon>Viridiplantae</taxon>
        <taxon>Streptophyta</taxon>
        <taxon>Embryophyta</taxon>
        <taxon>Tracheophyta</taxon>
        <taxon>Spermatophyta</taxon>
        <taxon>Magnoliopsida</taxon>
        <taxon>Liliopsida</taxon>
        <taxon>Poales</taxon>
        <taxon>Poaceae</taxon>
        <taxon>BOP clade</taxon>
        <taxon>Pooideae</taxon>
        <taxon>Stipodae</taxon>
        <taxon>Brachypodieae</taxon>
        <taxon>Brachypodium</taxon>
    </lineage>
</organism>
<reference evidence="1 2" key="1">
    <citation type="journal article" date="2010" name="Nature">
        <title>Genome sequencing and analysis of the model grass Brachypodium distachyon.</title>
        <authorList>
            <consortium name="International Brachypodium Initiative"/>
        </authorList>
    </citation>
    <scope>NUCLEOTIDE SEQUENCE [LARGE SCALE GENOMIC DNA]</scope>
    <source>
        <strain evidence="1 2">Bd21</strain>
    </source>
</reference>
<dbReference type="Proteomes" id="UP000008810">
    <property type="component" value="Chromosome 1"/>
</dbReference>
<evidence type="ECO:0000313" key="3">
    <source>
        <dbReference type="Proteomes" id="UP000008810"/>
    </source>
</evidence>